<dbReference type="RefSeq" id="WP_191395551.1">
    <property type="nucleotide sequence ID" value="NZ_JAKNHQ010000002.1"/>
</dbReference>
<dbReference type="PANTHER" id="PTHR40114">
    <property type="entry name" value="SLR0698 PROTEIN"/>
    <property type="match status" value="1"/>
</dbReference>
<evidence type="ECO:0000313" key="2">
    <source>
        <dbReference type="EMBL" id="MCG4609689.1"/>
    </source>
</evidence>
<dbReference type="SUPFAM" id="SSF55154">
    <property type="entry name" value="CYTH-like phosphatases"/>
    <property type="match status" value="1"/>
</dbReference>
<dbReference type="InterPro" id="IPR033469">
    <property type="entry name" value="CYTH-like_dom_sf"/>
</dbReference>
<dbReference type="PANTHER" id="PTHR40114:SF1">
    <property type="entry name" value="SLR0698 PROTEIN"/>
    <property type="match status" value="1"/>
</dbReference>
<accession>A0ABS9MGW1</accession>
<dbReference type="InterPro" id="IPR023577">
    <property type="entry name" value="CYTH_domain"/>
</dbReference>
<dbReference type="Proteomes" id="UP001298681">
    <property type="component" value="Unassembled WGS sequence"/>
</dbReference>
<evidence type="ECO:0000259" key="1">
    <source>
        <dbReference type="SMART" id="SM01118"/>
    </source>
</evidence>
<dbReference type="EMBL" id="JAKNHQ010000002">
    <property type="protein sequence ID" value="MCG4609689.1"/>
    <property type="molecule type" value="Genomic_DNA"/>
</dbReference>
<dbReference type="PIRSF" id="PIRSF016487">
    <property type="entry name" value="CYTH_UCP016487"/>
    <property type="match status" value="1"/>
</dbReference>
<dbReference type="Gene3D" id="2.40.320.10">
    <property type="entry name" value="Hypothetical Protein Pfu-838710-001"/>
    <property type="match status" value="1"/>
</dbReference>
<sequence>MQEIERKFLIEEFPDLPLLEEAEAFQGYLSVEPVVRIRKKVSKEKTSYVLCFKGKGRLCRKEIELDLPKETFDELEELLEIPMIRKEYRVYALGDGRRLECSWVDRGEPTAFLYAEVEFPSVEEALAFQPPEWLSNEVTEDSYYSMSQYWMRKKASLLGK</sequence>
<reference evidence="2 3" key="1">
    <citation type="submission" date="2022-01" db="EMBL/GenBank/DDBJ databases">
        <title>Collection of gut derived symbiotic bacterial strains cultured from healthy donors.</title>
        <authorList>
            <person name="Lin H."/>
            <person name="Kohout C."/>
            <person name="Waligurski E."/>
            <person name="Pamer E.G."/>
        </authorList>
    </citation>
    <scope>NUCLEOTIDE SEQUENCE [LARGE SCALE GENOMIC DNA]</scope>
    <source>
        <strain evidence="2 3">DFI.7.58</strain>
    </source>
</reference>
<dbReference type="InterPro" id="IPR012042">
    <property type="entry name" value="NeuTTM/CthTTM-like"/>
</dbReference>
<keyword evidence="3" id="KW-1185">Reference proteome</keyword>
<protein>
    <recommendedName>
        <fullName evidence="1">CYTH domain-containing protein</fullName>
    </recommendedName>
</protein>
<gene>
    <name evidence="2" type="ORF">L0P57_01855</name>
</gene>
<proteinExistence type="predicted"/>
<evidence type="ECO:0000313" key="3">
    <source>
        <dbReference type="Proteomes" id="UP001298681"/>
    </source>
</evidence>
<feature type="domain" description="CYTH" evidence="1">
    <location>
        <begin position="1"/>
        <end position="149"/>
    </location>
</feature>
<name>A0ABS9MGW1_9FIRM</name>
<dbReference type="SMART" id="SM01118">
    <property type="entry name" value="CYTH"/>
    <property type="match status" value="1"/>
</dbReference>
<organism evidence="2 3">
    <name type="scientific">Anaeromassilibacillus senegalensis</name>
    <dbReference type="NCBI Taxonomy" id="1673717"/>
    <lineage>
        <taxon>Bacteria</taxon>
        <taxon>Bacillati</taxon>
        <taxon>Bacillota</taxon>
        <taxon>Clostridia</taxon>
        <taxon>Eubacteriales</taxon>
        <taxon>Acutalibacteraceae</taxon>
        <taxon>Anaeromassilibacillus</taxon>
    </lineage>
</organism>
<comment type="caution">
    <text evidence="2">The sequence shown here is derived from an EMBL/GenBank/DDBJ whole genome shotgun (WGS) entry which is preliminary data.</text>
</comment>